<evidence type="ECO:0000256" key="8">
    <source>
        <dbReference type="ARBA" id="ARBA00022452"/>
    </source>
</evidence>
<organism evidence="21 22">
    <name type="scientific">Oleispira antarctica</name>
    <dbReference type="NCBI Taxonomy" id="188908"/>
    <lineage>
        <taxon>Bacteria</taxon>
        <taxon>Pseudomonadati</taxon>
        <taxon>Pseudomonadota</taxon>
        <taxon>Gammaproteobacteria</taxon>
        <taxon>Oceanospirillales</taxon>
        <taxon>Oceanospirillaceae</taxon>
        <taxon>Oleispira</taxon>
    </lineage>
</organism>
<evidence type="ECO:0000256" key="20">
    <source>
        <dbReference type="RuleBase" id="RU366027"/>
    </source>
</evidence>
<feature type="binding site" description="in dimeric form" evidence="19">
    <location>
        <position position="215"/>
    </location>
    <ligand>
        <name>Ca(2+)</name>
        <dbReference type="ChEBI" id="CHEBI:29108"/>
        <label>1</label>
    </ligand>
</feature>
<keyword evidence="9" id="KW-0812">Transmembrane</keyword>
<protein>
    <recommendedName>
        <fullName evidence="7 20">Phospholipase A1</fullName>
        <ecNumber evidence="5 20">3.1.1.32</ecNumber>
        <ecNumber evidence="6 20">3.1.1.4</ecNumber>
    </recommendedName>
    <alternativeName>
        <fullName evidence="20">Phosphatidylcholine 1-acylhydrolase</fullName>
    </alternativeName>
</protein>
<keyword evidence="11" id="KW-0732">Signal</keyword>
<evidence type="ECO:0000256" key="5">
    <source>
        <dbReference type="ARBA" id="ARBA00013179"/>
    </source>
</evidence>
<comment type="function">
    <text evidence="20">Hydrolysis of phosphatidylcholine with phospholipase A2 (EC 3.1.1.4) and phospholipase A1 (EC 3.1.1.32) activities.</text>
</comment>
<proteinExistence type="inferred from homology"/>
<evidence type="ECO:0000256" key="7">
    <source>
        <dbReference type="ARBA" id="ARBA00021726"/>
    </source>
</evidence>
<feature type="active site" description="Proton acceptor" evidence="18">
    <location>
        <position position="163"/>
    </location>
</feature>
<evidence type="ECO:0000256" key="11">
    <source>
        <dbReference type="ARBA" id="ARBA00022729"/>
    </source>
</evidence>
<comment type="cofactor">
    <cofactor evidence="20">
        <name>Ca(2+)</name>
        <dbReference type="ChEBI" id="CHEBI:29108"/>
    </cofactor>
    <text evidence="20">Binds 1 Ca(2+) ion per monomer. In the dimeric form the Ca(2+) is bound by different amino acids with binding of each Ca(2+) shared with ligands coming from each monomer. The Ca(2+) ion may have a role in catalysis.</text>
</comment>
<keyword evidence="17 20" id="KW-0998">Cell outer membrane</keyword>
<dbReference type="PANTHER" id="PTHR40457:SF1">
    <property type="entry name" value="PHOSPHOLIPASE A1"/>
    <property type="match status" value="1"/>
</dbReference>
<keyword evidence="12 20" id="KW-0378">Hydrolase</keyword>
<dbReference type="GO" id="GO:0009279">
    <property type="term" value="C:cell outer membrane"/>
    <property type="evidence" value="ECO:0007669"/>
    <property type="project" value="UniProtKB-SubCell"/>
</dbReference>
<evidence type="ECO:0000256" key="6">
    <source>
        <dbReference type="ARBA" id="ARBA00013278"/>
    </source>
</evidence>
<keyword evidence="8" id="KW-1134">Transmembrane beta strand</keyword>
<evidence type="ECO:0000256" key="19">
    <source>
        <dbReference type="PIRSR" id="PIRSR603187-2"/>
    </source>
</evidence>
<evidence type="ECO:0000256" key="3">
    <source>
        <dbReference type="ARBA" id="ARBA00010525"/>
    </source>
</evidence>
<dbReference type="GO" id="GO:0004623">
    <property type="term" value="F:phospholipase A2 activity"/>
    <property type="evidence" value="ECO:0007669"/>
    <property type="project" value="UniProtKB-EC"/>
</dbReference>
<evidence type="ECO:0000256" key="16">
    <source>
        <dbReference type="ARBA" id="ARBA00023136"/>
    </source>
</evidence>
<evidence type="ECO:0000256" key="1">
    <source>
        <dbReference type="ARBA" id="ARBA00000111"/>
    </source>
</evidence>
<keyword evidence="13 19" id="KW-0106">Calcium</keyword>
<comment type="catalytic activity">
    <reaction evidence="2 20">
        <text>a 1,2-diacyl-sn-glycero-3-phosphocholine + H2O = a 1-acyl-sn-glycero-3-phosphocholine + a fatty acid + H(+)</text>
        <dbReference type="Rhea" id="RHEA:15801"/>
        <dbReference type="ChEBI" id="CHEBI:15377"/>
        <dbReference type="ChEBI" id="CHEBI:15378"/>
        <dbReference type="ChEBI" id="CHEBI:28868"/>
        <dbReference type="ChEBI" id="CHEBI:57643"/>
        <dbReference type="ChEBI" id="CHEBI:58168"/>
        <dbReference type="EC" id="3.1.1.4"/>
    </reaction>
</comment>
<keyword evidence="15 20" id="KW-0443">Lipid metabolism</keyword>
<gene>
    <name evidence="21" type="ORF">A9R00_11245</name>
</gene>
<keyword evidence="14 20" id="KW-0442">Lipid degradation</keyword>
<dbReference type="EC" id="3.1.1.32" evidence="5 20"/>
<dbReference type="GO" id="GO:0016042">
    <property type="term" value="P:lipid catabolic process"/>
    <property type="evidence" value="ECO:0007669"/>
    <property type="project" value="UniProtKB-KW"/>
</dbReference>
<accession>A0A1Y5HPN4</accession>
<dbReference type="GO" id="GO:0008970">
    <property type="term" value="F:phospholipase A1 activity"/>
    <property type="evidence" value="ECO:0007669"/>
    <property type="project" value="UniProtKB-EC"/>
</dbReference>
<dbReference type="Pfam" id="PF02253">
    <property type="entry name" value="PLA1"/>
    <property type="match status" value="1"/>
</dbReference>
<dbReference type="SUPFAM" id="SSF56931">
    <property type="entry name" value="Outer membrane phospholipase A (OMPLA)"/>
    <property type="match status" value="1"/>
</dbReference>
<dbReference type="GO" id="GO:0005509">
    <property type="term" value="F:calcium ion binding"/>
    <property type="evidence" value="ECO:0007669"/>
    <property type="project" value="TreeGrafter"/>
</dbReference>
<comment type="subunit">
    <text evidence="4 20">Homodimer; dimerization is reversible, and the dimeric form is the active one.</text>
</comment>
<reference evidence="22" key="1">
    <citation type="journal article" date="2017" name="Proc. Natl. Acad. Sci. U.S.A.">
        <title>Simulation of Deepwater Horizon oil plume reveals substrate specialization within a complex community of hydrocarbon degraders.</title>
        <authorList>
            <person name="Hu P."/>
            <person name="Dubinsky E.A."/>
            <person name="Probst A.J."/>
            <person name="Wang J."/>
            <person name="Sieber C.M.K."/>
            <person name="Tom L.M."/>
            <person name="Gardinali P."/>
            <person name="Banfield J.F."/>
            <person name="Atlas R.M."/>
            <person name="Andersen G.L."/>
        </authorList>
    </citation>
    <scope>NUCLEOTIDE SEQUENCE [LARGE SCALE GENOMIC DNA]</scope>
</reference>
<evidence type="ECO:0000256" key="4">
    <source>
        <dbReference type="ARBA" id="ARBA00011702"/>
    </source>
</evidence>
<dbReference type="Gene3D" id="2.40.230.10">
    <property type="entry name" value="Phospholipase A1"/>
    <property type="match status" value="1"/>
</dbReference>
<comment type="subcellular location">
    <subcellularLocation>
        <location evidence="20">Cell outer membrane</location>
        <topology evidence="20">Multi-pass membrane protein</topology>
    </subcellularLocation>
    <text evidence="20">One of the very few enzymes located there.</text>
</comment>
<evidence type="ECO:0000256" key="15">
    <source>
        <dbReference type="ARBA" id="ARBA00023098"/>
    </source>
</evidence>
<evidence type="ECO:0000256" key="2">
    <source>
        <dbReference type="ARBA" id="ARBA00001604"/>
    </source>
</evidence>
<dbReference type="InterPro" id="IPR003187">
    <property type="entry name" value="PLipase_A1"/>
</dbReference>
<evidence type="ECO:0000256" key="9">
    <source>
        <dbReference type="ARBA" id="ARBA00022692"/>
    </source>
</evidence>
<keyword evidence="16" id="KW-0472">Membrane</keyword>
<evidence type="ECO:0000256" key="12">
    <source>
        <dbReference type="ARBA" id="ARBA00022801"/>
    </source>
</evidence>
<evidence type="ECO:0000256" key="13">
    <source>
        <dbReference type="ARBA" id="ARBA00022837"/>
    </source>
</evidence>
<dbReference type="AlphaFoldDB" id="A0A1Y5HPN4"/>
<evidence type="ECO:0000256" key="10">
    <source>
        <dbReference type="ARBA" id="ARBA00022723"/>
    </source>
</evidence>
<dbReference type="InterPro" id="IPR036541">
    <property type="entry name" value="PLipase_A1_sf"/>
</dbReference>
<evidence type="ECO:0000313" key="21">
    <source>
        <dbReference type="EMBL" id="OUS37092.1"/>
    </source>
</evidence>
<comment type="similarity">
    <text evidence="3 20">Belongs to the phospholipase A1 family.</text>
</comment>
<feature type="binding site" description="in dimeric form" evidence="19">
    <location>
        <position position="131"/>
    </location>
    <ligand>
        <name>Ca(2+)</name>
        <dbReference type="ChEBI" id="CHEBI:29108"/>
        <label>1</label>
    </ligand>
</feature>
<comment type="catalytic activity">
    <reaction evidence="1 20">
        <text>a 1,2-diacyl-sn-glycero-3-phosphocholine + H2O = a 2-acyl-sn-glycero-3-phosphocholine + a fatty acid + H(+)</text>
        <dbReference type="Rhea" id="RHEA:18689"/>
        <dbReference type="ChEBI" id="CHEBI:15377"/>
        <dbReference type="ChEBI" id="CHEBI:15378"/>
        <dbReference type="ChEBI" id="CHEBI:28868"/>
        <dbReference type="ChEBI" id="CHEBI:57643"/>
        <dbReference type="ChEBI" id="CHEBI:57875"/>
        <dbReference type="EC" id="3.1.1.32"/>
    </reaction>
</comment>
<sequence length="302" mass="34547">MAEESLSEESLSEDDEYAAILAKFPGLAEKVEAEKYATKNPYLLLPHKPNYFMPLTYQTKINQEEQEEFYSDIADEEIANGEEPKGFENTEFVFQLSVKYIVAEDIVGKNSTLAVAYTGKSYWQAYNSDISALFRETNHEPEIILGFAPGFSWSDHMSVSFTHQSNGQIGNLSRSWNRIIFSTAKVWPDRILNVRAWYRIPEEEKEFPSSTEGDDNPDIQKYMGYGDIFYLRKFGEHSIGITARNNLRAGENLGSVELDWTFPLPGGMKGFVQYFNGYGESLIDYDQYQERIGVGIKISDWL</sequence>
<evidence type="ECO:0000256" key="14">
    <source>
        <dbReference type="ARBA" id="ARBA00022963"/>
    </source>
</evidence>
<feature type="binding site" description="in dimeric form" evidence="19">
    <location>
        <position position="173"/>
    </location>
    <ligand>
        <name>Ca(2+)</name>
        <dbReference type="ChEBI" id="CHEBI:29108"/>
        <label>1</label>
    </ligand>
</feature>
<feature type="active site" description="Nucleophile" evidence="18">
    <location>
        <position position="165"/>
    </location>
</feature>
<dbReference type="EC" id="3.1.1.4" evidence="6 20"/>
<evidence type="ECO:0000256" key="18">
    <source>
        <dbReference type="PIRSR" id="PIRSR603187-1"/>
    </source>
</evidence>
<evidence type="ECO:0000256" key="17">
    <source>
        <dbReference type="ARBA" id="ARBA00023237"/>
    </source>
</evidence>
<dbReference type="EMBL" id="MABE01000643">
    <property type="protein sequence ID" value="OUS37092.1"/>
    <property type="molecule type" value="Genomic_DNA"/>
</dbReference>
<dbReference type="PANTHER" id="PTHR40457">
    <property type="entry name" value="PHOSPHOLIPASE A1"/>
    <property type="match status" value="1"/>
</dbReference>
<comment type="caution">
    <text evidence="21">The sequence shown here is derived from an EMBL/GenBank/DDBJ whole genome shotgun (WGS) entry which is preliminary data.</text>
</comment>
<keyword evidence="10 19" id="KW-0479">Metal-binding</keyword>
<name>A0A1Y5HPN4_OLEAN</name>
<dbReference type="Proteomes" id="UP000227088">
    <property type="component" value="Unassembled WGS sequence"/>
</dbReference>
<dbReference type="PRINTS" id="PR01486">
    <property type="entry name" value="PHPHLIPASEA1"/>
</dbReference>
<evidence type="ECO:0000313" key="22">
    <source>
        <dbReference type="Proteomes" id="UP000227088"/>
    </source>
</evidence>